<dbReference type="SUPFAM" id="SSF53850">
    <property type="entry name" value="Periplasmic binding protein-like II"/>
    <property type="match status" value="1"/>
</dbReference>
<dbReference type="Gene3D" id="3.40.190.10">
    <property type="entry name" value="Periplasmic binding protein-like II"/>
    <property type="match status" value="1"/>
</dbReference>
<keyword evidence="2" id="KW-0732">Signal</keyword>
<dbReference type="Proteomes" id="UP000076848">
    <property type="component" value="Unassembled WGS sequence"/>
</dbReference>
<gene>
    <name evidence="3" type="ORF">SAMEA3906486_02063</name>
</gene>
<dbReference type="OrthoDB" id="8665620at2"/>
<dbReference type="InterPro" id="IPR006311">
    <property type="entry name" value="TAT_signal"/>
</dbReference>
<dbReference type="RefSeq" id="WP_066126558.1">
    <property type="nucleotide sequence ID" value="NZ_FKIF01000004.1"/>
</dbReference>
<evidence type="ECO:0000313" key="4">
    <source>
        <dbReference type="Proteomes" id="UP000076848"/>
    </source>
</evidence>
<dbReference type="PANTHER" id="PTHR42928">
    <property type="entry name" value="TRICARBOXYLATE-BINDING PROTEIN"/>
    <property type="match status" value="1"/>
</dbReference>
<keyword evidence="3" id="KW-0449">Lipoprotein</keyword>
<evidence type="ECO:0000256" key="2">
    <source>
        <dbReference type="SAM" id="SignalP"/>
    </source>
</evidence>
<dbReference type="STRING" id="288768.SAMEA3906486_02063"/>
<feature type="signal peptide" evidence="2">
    <location>
        <begin position="1"/>
        <end position="33"/>
    </location>
</feature>
<evidence type="ECO:0000313" key="3">
    <source>
        <dbReference type="EMBL" id="SAI68554.1"/>
    </source>
</evidence>
<evidence type="ECO:0000256" key="1">
    <source>
        <dbReference type="ARBA" id="ARBA00006987"/>
    </source>
</evidence>
<dbReference type="InterPro" id="IPR005064">
    <property type="entry name" value="BUG"/>
</dbReference>
<dbReference type="PROSITE" id="PS51318">
    <property type="entry name" value="TAT"/>
    <property type="match status" value="1"/>
</dbReference>
<protein>
    <submittedName>
        <fullName evidence="3">Lipoprotein</fullName>
    </submittedName>
</protein>
<dbReference type="Pfam" id="PF03401">
    <property type="entry name" value="TctC"/>
    <property type="match status" value="1"/>
</dbReference>
<accession>A0A157SDW6</accession>
<proteinExistence type="inferred from homology"/>
<feature type="chain" id="PRO_5007616161" evidence="2">
    <location>
        <begin position="34"/>
        <end position="333"/>
    </location>
</feature>
<dbReference type="AlphaFoldDB" id="A0A157SDW6"/>
<comment type="similarity">
    <text evidence="1">Belongs to the UPF0065 (bug) family.</text>
</comment>
<keyword evidence="4" id="KW-1185">Reference proteome</keyword>
<reference evidence="3 4" key="1">
    <citation type="submission" date="2016-04" db="EMBL/GenBank/DDBJ databases">
        <authorList>
            <consortium name="Pathogen Informatics"/>
        </authorList>
    </citation>
    <scope>NUCLEOTIDE SEQUENCE [LARGE SCALE GENOMIC DNA]</scope>
    <source>
        <strain evidence="3 4">H050680373</strain>
    </source>
</reference>
<dbReference type="PANTHER" id="PTHR42928:SF5">
    <property type="entry name" value="BLR1237 PROTEIN"/>
    <property type="match status" value="1"/>
</dbReference>
<dbReference type="PIRSF" id="PIRSF017082">
    <property type="entry name" value="YflP"/>
    <property type="match status" value="1"/>
</dbReference>
<dbReference type="EMBL" id="FKIF01000004">
    <property type="protein sequence ID" value="SAI68554.1"/>
    <property type="molecule type" value="Genomic_DNA"/>
</dbReference>
<organism evidence="3 4">
    <name type="scientific">Bordetella ansorpii</name>
    <dbReference type="NCBI Taxonomy" id="288768"/>
    <lineage>
        <taxon>Bacteria</taxon>
        <taxon>Pseudomonadati</taxon>
        <taxon>Pseudomonadota</taxon>
        <taxon>Betaproteobacteria</taxon>
        <taxon>Burkholderiales</taxon>
        <taxon>Alcaligenaceae</taxon>
        <taxon>Bordetella</taxon>
    </lineage>
</organism>
<name>A0A157SDW6_9BORD</name>
<dbReference type="InterPro" id="IPR042100">
    <property type="entry name" value="Bug_dom1"/>
</dbReference>
<sequence length="333" mass="34412">MYGTHLSRRGLLYAAATAITTAALSLFSATAAAAEFPSKAITLIAPTVPGGAMDAVARLIAQRLGPRLGQSVVVDNRPGVGGTLGVAQAAKGPADGHTLVIVADSYLTVSPRLLKGAAAQTFKDLVPIIELGASPMVLVAHPSLKVATMAEYVAKARAQPGKIAYASAGLGSPHHLNMALLEQQLGLKQNHVPYKGGPQAFNDVLAGHADLMFIVMSTAEPHIKSGALVALGVSGAKRLTDFPSIPAIAEVAPGYESEFWFAVFAPPGTPPAVAQRLNRDIAAVLSEPEVVKGMKSVGMGAVPDTSSAALALKLRRDDEKMARLIQSLGLQPE</sequence>
<dbReference type="Gene3D" id="3.40.190.150">
    <property type="entry name" value="Bordetella uptake gene, domain 1"/>
    <property type="match status" value="1"/>
</dbReference>